<dbReference type="CDD" id="cd00610">
    <property type="entry name" value="OAT_like"/>
    <property type="match status" value="1"/>
</dbReference>
<proteinExistence type="inferred from homology"/>
<dbReference type="PANTHER" id="PTHR43094">
    <property type="entry name" value="AMINOTRANSFERASE"/>
    <property type="match status" value="1"/>
</dbReference>
<organism evidence="5 6">
    <name type="scientific">Dysgonomonas hofstadii</name>
    <dbReference type="NCBI Taxonomy" id="637886"/>
    <lineage>
        <taxon>Bacteria</taxon>
        <taxon>Pseudomonadati</taxon>
        <taxon>Bacteroidota</taxon>
        <taxon>Bacteroidia</taxon>
        <taxon>Bacteroidales</taxon>
        <taxon>Dysgonomonadaceae</taxon>
        <taxon>Dysgonomonas</taxon>
    </lineage>
</organism>
<sequence length="447" mass="49959">MLQDLRSEGDVNLSRLHTVWQNKLQETEASRFLERDKSQYLHQSLSTPCLDVLDRAEGVYLYAKSGKKYIDFHGNNVHQLGHKNPYIVDRIKTQMDVLPFSPRRFTNEPAIECAEKLASLMPSDLNRVLFAPAGTLAVGIALKLARVVTGKYKVVSVWDAFHGASMDAIAVGGEAQFRAGIGPLFPGVERIPPPMLYRGVFETDNDSIYADYLEYVVQKEGDIGAFIIETIRNTDVQIPSLAYWKRVREICDKYNILLILDEIPIAFGRSGKMFAFEHFGIEPDIICIGKGMGGGIFPMAGIVVRESFNIAKDISLGHYTHEKSPLGCVATLATIEYIEQNNILLKVQEDQAYIKERLDTLQSMYSSIGDVRGIGALWGIELVKDRKTKEPASDLAETILYRCLDNGLSFKVSKGNIIQLSPPLTISKKELDTSFDILRNAFKSSIN</sequence>
<evidence type="ECO:0000256" key="1">
    <source>
        <dbReference type="ARBA" id="ARBA00001933"/>
    </source>
</evidence>
<evidence type="ECO:0000313" key="6">
    <source>
        <dbReference type="Proteomes" id="UP000555103"/>
    </source>
</evidence>
<dbReference type="InterPro" id="IPR049704">
    <property type="entry name" value="Aminotrans_3_PPA_site"/>
</dbReference>
<dbReference type="PIRSF" id="PIRSF000521">
    <property type="entry name" value="Transaminase_4ab_Lys_Orn"/>
    <property type="match status" value="1"/>
</dbReference>
<comment type="caution">
    <text evidence="5">The sequence shown here is derived from an EMBL/GenBank/DDBJ whole genome shotgun (WGS) entry which is preliminary data.</text>
</comment>
<evidence type="ECO:0000256" key="2">
    <source>
        <dbReference type="ARBA" id="ARBA00008954"/>
    </source>
</evidence>
<gene>
    <name evidence="5" type="ORF">GGR21_000716</name>
</gene>
<name>A0A840CJH6_9BACT</name>
<dbReference type="GO" id="GO:0030170">
    <property type="term" value="F:pyridoxal phosphate binding"/>
    <property type="evidence" value="ECO:0007669"/>
    <property type="project" value="InterPro"/>
</dbReference>
<dbReference type="GO" id="GO:0034386">
    <property type="term" value="F:4-aminobutyrate:2-oxoglutarate transaminase activity"/>
    <property type="evidence" value="ECO:0007669"/>
    <property type="project" value="UniProtKB-EC"/>
</dbReference>
<keyword evidence="5" id="KW-0032">Aminotransferase</keyword>
<dbReference type="AlphaFoldDB" id="A0A840CJH6"/>
<dbReference type="InterPro" id="IPR015424">
    <property type="entry name" value="PyrdxlP-dep_Trfase"/>
</dbReference>
<comment type="similarity">
    <text evidence="2 4">Belongs to the class-III pyridoxal-phosphate-dependent aminotransferase family.</text>
</comment>
<evidence type="ECO:0000256" key="3">
    <source>
        <dbReference type="ARBA" id="ARBA00022898"/>
    </source>
</evidence>
<protein>
    <submittedName>
        <fullName evidence="5">4-aminobutyrate aminotransferase</fullName>
        <ecNumber evidence="5">2.6.1.19</ecNumber>
    </submittedName>
</protein>
<dbReference type="Gene3D" id="3.90.1150.10">
    <property type="entry name" value="Aspartate Aminotransferase, domain 1"/>
    <property type="match status" value="1"/>
</dbReference>
<reference evidence="5 6" key="1">
    <citation type="submission" date="2020-08" db="EMBL/GenBank/DDBJ databases">
        <title>Genomic Encyclopedia of Type Strains, Phase IV (KMG-IV): sequencing the most valuable type-strain genomes for metagenomic binning, comparative biology and taxonomic classification.</title>
        <authorList>
            <person name="Goeker M."/>
        </authorList>
    </citation>
    <scope>NUCLEOTIDE SEQUENCE [LARGE SCALE GENOMIC DNA]</scope>
    <source>
        <strain evidence="5 6">DSM 104969</strain>
    </source>
</reference>
<dbReference type="InterPro" id="IPR015422">
    <property type="entry name" value="PyrdxlP-dep_Trfase_small"/>
</dbReference>
<evidence type="ECO:0000256" key="4">
    <source>
        <dbReference type="RuleBase" id="RU003560"/>
    </source>
</evidence>
<dbReference type="Pfam" id="PF00202">
    <property type="entry name" value="Aminotran_3"/>
    <property type="match status" value="1"/>
</dbReference>
<dbReference type="SUPFAM" id="SSF53383">
    <property type="entry name" value="PLP-dependent transferases"/>
    <property type="match status" value="1"/>
</dbReference>
<keyword evidence="3 4" id="KW-0663">Pyridoxal phosphate</keyword>
<dbReference type="InterPro" id="IPR015421">
    <property type="entry name" value="PyrdxlP-dep_Trfase_major"/>
</dbReference>
<dbReference type="EMBL" id="JACIEP010000002">
    <property type="protein sequence ID" value="MBB4034829.1"/>
    <property type="molecule type" value="Genomic_DNA"/>
</dbReference>
<evidence type="ECO:0000313" key="5">
    <source>
        <dbReference type="EMBL" id="MBB4034829.1"/>
    </source>
</evidence>
<comment type="cofactor">
    <cofactor evidence="1">
        <name>pyridoxal 5'-phosphate</name>
        <dbReference type="ChEBI" id="CHEBI:597326"/>
    </cofactor>
</comment>
<keyword evidence="6" id="KW-1185">Reference proteome</keyword>
<dbReference type="PROSITE" id="PS00600">
    <property type="entry name" value="AA_TRANSFER_CLASS_3"/>
    <property type="match status" value="1"/>
</dbReference>
<dbReference type="EC" id="2.6.1.19" evidence="5"/>
<dbReference type="NCBIfam" id="NF004755">
    <property type="entry name" value="PRK06082.1"/>
    <property type="match status" value="1"/>
</dbReference>
<dbReference type="PANTHER" id="PTHR43094:SF1">
    <property type="entry name" value="AMINOTRANSFERASE CLASS-III"/>
    <property type="match status" value="1"/>
</dbReference>
<dbReference type="InterPro" id="IPR005814">
    <property type="entry name" value="Aminotrans_3"/>
</dbReference>
<dbReference type="Gene3D" id="3.40.640.10">
    <property type="entry name" value="Type I PLP-dependent aspartate aminotransferase-like (Major domain)"/>
    <property type="match status" value="1"/>
</dbReference>
<dbReference type="Proteomes" id="UP000555103">
    <property type="component" value="Unassembled WGS sequence"/>
</dbReference>
<accession>A0A840CJH6</accession>
<dbReference type="RefSeq" id="WP_183305772.1">
    <property type="nucleotide sequence ID" value="NZ_JACIEP010000002.1"/>
</dbReference>
<keyword evidence="5" id="KW-0808">Transferase</keyword>